<accession>A0A918IQD9</accession>
<evidence type="ECO:0000256" key="1">
    <source>
        <dbReference type="ARBA" id="ARBA00022676"/>
    </source>
</evidence>
<dbReference type="EMBL" id="BMYQ01000002">
    <property type="protein sequence ID" value="GGW26464.1"/>
    <property type="molecule type" value="Genomic_DNA"/>
</dbReference>
<keyword evidence="4" id="KW-1185">Reference proteome</keyword>
<comment type="caution">
    <text evidence="3">The sequence shown here is derived from an EMBL/GenBank/DDBJ whole genome shotgun (WGS) entry which is preliminary data.</text>
</comment>
<dbReference type="PANTHER" id="PTHR34136:SF1">
    <property type="entry name" value="UDP-N-ACETYL-D-MANNOSAMINURONIC ACID TRANSFERASE"/>
    <property type="match status" value="1"/>
</dbReference>
<dbReference type="Pfam" id="PF03808">
    <property type="entry name" value="Glyco_tran_WecG"/>
    <property type="match status" value="1"/>
</dbReference>
<proteinExistence type="predicted"/>
<protein>
    <recommendedName>
        <fullName evidence="5">Glycosyltransferase</fullName>
    </recommendedName>
</protein>
<dbReference type="NCBIfam" id="TIGR00696">
    <property type="entry name" value="wecG_tagA_cpsF"/>
    <property type="match status" value="1"/>
</dbReference>
<reference evidence="3" key="2">
    <citation type="submission" date="2020-09" db="EMBL/GenBank/DDBJ databases">
        <authorList>
            <person name="Sun Q."/>
            <person name="Kim S."/>
        </authorList>
    </citation>
    <scope>NUCLEOTIDE SEQUENCE</scope>
    <source>
        <strain evidence="3">KCTC 23714</strain>
    </source>
</reference>
<name>A0A918IQD9_9RHOB</name>
<keyword evidence="2" id="KW-0808">Transferase</keyword>
<dbReference type="CDD" id="cd06533">
    <property type="entry name" value="Glyco_transf_WecG_TagA"/>
    <property type="match status" value="1"/>
</dbReference>
<evidence type="ECO:0000313" key="3">
    <source>
        <dbReference type="EMBL" id="GGW26464.1"/>
    </source>
</evidence>
<reference evidence="3" key="1">
    <citation type="journal article" date="2014" name="Int. J. Syst. Evol. Microbiol.">
        <title>Complete genome sequence of Corynebacterium casei LMG S-19264T (=DSM 44701T), isolated from a smear-ripened cheese.</title>
        <authorList>
            <consortium name="US DOE Joint Genome Institute (JGI-PGF)"/>
            <person name="Walter F."/>
            <person name="Albersmeier A."/>
            <person name="Kalinowski J."/>
            <person name="Ruckert C."/>
        </authorList>
    </citation>
    <scope>NUCLEOTIDE SEQUENCE</scope>
    <source>
        <strain evidence="3">KCTC 23714</strain>
    </source>
</reference>
<dbReference type="InterPro" id="IPR004629">
    <property type="entry name" value="WecG_TagA_CpsF"/>
</dbReference>
<keyword evidence="1" id="KW-0328">Glycosyltransferase</keyword>
<organism evidence="3 4">
    <name type="scientific">Gemmobacter lanyuensis</name>
    <dbReference type="NCBI Taxonomy" id="1054497"/>
    <lineage>
        <taxon>Bacteria</taxon>
        <taxon>Pseudomonadati</taxon>
        <taxon>Pseudomonadota</taxon>
        <taxon>Alphaproteobacteria</taxon>
        <taxon>Rhodobacterales</taxon>
        <taxon>Paracoccaceae</taxon>
        <taxon>Gemmobacter</taxon>
    </lineage>
</organism>
<dbReference type="PANTHER" id="PTHR34136">
    <property type="match status" value="1"/>
</dbReference>
<dbReference type="AlphaFoldDB" id="A0A918IQD9"/>
<gene>
    <name evidence="3" type="ORF">GCM10011452_13360</name>
</gene>
<sequence>MLKRKEVTGIDMQFVYPDVTLTVSQPHAAALLATVRDRLAQRQGFALATINLDHLVKLRGDASFRRAYAAQDLVVADGNPIVWLSRMARRPVQRVAGSDMVLPLARLAAQAGVPVALVGSTAAALSSAAVTLQAEVPGLQIPLTLAPAMGFDPDGPEAADILRQLDEAGIGLALLALGAPKQERLAARGRALAPQVGFASIGAGLDFLAGTQRRAPVWVQQIAMEWAWRMMTNPKRLIPRYWACLKLLPLEALRALRMR</sequence>
<evidence type="ECO:0000313" key="4">
    <source>
        <dbReference type="Proteomes" id="UP000628984"/>
    </source>
</evidence>
<evidence type="ECO:0000256" key="2">
    <source>
        <dbReference type="ARBA" id="ARBA00022679"/>
    </source>
</evidence>
<evidence type="ECO:0008006" key="5">
    <source>
        <dbReference type="Google" id="ProtNLM"/>
    </source>
</evidence>
<dbReference type="GO" id="GO:0016758">
    <property type="term" value="F:hexosyltransferase activity"/>
    <property type="evidence" value="ECO:0007669"/>
    <property type="project" value="TreeGrafter"/>
</dbReference>
<dbReference type="Proteomes" id="UP000628984">
    <property type="component" value="Unassembled WGS sequence"/>
</dbReference>